<organism evidence="2 3">
    <name type="scientific">Nonomuraea montanisoli</name>
    <dbReference type="NCBI Taxonomy" id="2741721"/>
    <lineage>
        <taxon>Bacteria</taxon>
        <taxon>Bacillati</taxon>
        <taxon>Actinomycetota</taxon>
        <taxon>Actinomycetes</taxon>
        <taxon>Streptosporangiales</taxon>
        <taxon>Streptosporangiaceae</taxon>
        <taxon>Nonomuraea</taxon>
    </lineage>
</organism>
<sequence>MARDTTSRQAIDLRVHRWLMIVGALLTGVALLLLSLLPGAPSEAVAMTAWVERGRSLLSWSDELLFFAVICWGAGARGLFGERKAGPSARINLGVTALTTALVALVVLLLAVGRLVYPVFEVRLSAEVLALVVSSAFGALHLAFLGFAVAAVALSWSTRAGLVGRAVGIFAAAAFVVGSFPWLTPNWWNSSVAVLVAAWGVFLALASVTRAENPGEASTP</sequence>
<feature type="transmembrane region" description="Helical" evidence="1">
    <location>
        <begin position="166"/>
        <end position="184"/>
    </location>
</feature>
<dbReference type="Proteomes" id="UP000586042">
    <property type="component" value="Unassembled WGS sequence"/>
</dbReference>
<evidence type="ECO:0000256" key="1">
    <source>
        <dbReference type="SAM" id="Phobius"/>
    </source>
</evidence>
<keyword evidence="3" id="KW-1185">Reference proteome</keyword>
<accession>A0A7Y6M580</accession>
<evidence type="ECO:0000313" key="2">
    <source>
        <dbReference type="EMBL" id="NUW35538.1"/>
    </source>
</evidence>
<keyword evidence="1" id="KW-1133">Transmembrane helix</keyword>
<dbReference type="EMBL" id="JABWGN010000011">
    <property type="protein sequence ID" value="NUW35538.1"/>
    <property type="molecule type" value="Genomic_DNA"/>
</dbReference>
<keyword evidence="1" id="KW-0812">Transmembrane</keyword>
<evidence type="ECO:0008006" key="4">
    <source>
        <dbReference type="Google" id="ProtNLM"/>
    </source>
</evidence>
<feature type="transmembrane region" description="Helical" evidence="1">
    <location>
        <begin position="190"/>
        <end position="208"/>
    </location>
</feature>
<protein>
    <recommendedName>
        <fullName evidence="4">DUF998 domain-containing protein</fullName>
    </recommendedName>
</protein>
<evidence type="ECO:0000313" key="3">
    <source>
        <dbReference type="Proteomes" id="UP000586042"/>
    </source>
</evidence>
<proteinExistence type="predicted"/>
<feature type="transmembrane region" description="Helical" evidence="1">
    <location>
        <begin position="92"/>
        <end position="117"/>
    </location>
</feature>
<feature type="transmembrane region" description="Helical" evidence="1">
    <location>
        <begin position="57"/>
        <end position="80"/>
    </location>
</feature>
<name>A0A7Y6M580_9ACTN</name>
<keyword evidence="1" id="KW-0472">Membrane</keyword>
<feature type="transmembrane region" description="Helical" evidence="1">
    <location>
        <begin position="129"/>
        <end position="154"/>
    </location>
</feature>
<feature type="transmembrane region" description="Helical" evidence="1">
    <location>
        <begin position="18"/>
        <end position="37"/>
    </location>
</feature>
<gene>
    <name evidence="2" type="ORF">HTZ77_29505</name>
</gene>
<dbReference type="AlphaFoldDB" id="A0A7Y6M580"/>
<reference evidence="2 3" key="1">
    <citation type="submission" date="2020-06" db="EMBL/GenBank/DDBJ databases">
        <title>Nonomuraea sp. SMC257, a novel actinomycete isolated from soil.</title>
        <authorList>
            <person name="Chanama M."/>
        </authorList>
    </citation>
    <scope>NUCLEOTIDE SEQUENCE [LARGE SCALE GENOMIC DNA]</scope>
    <source>
        <strain evidence="2 3">SMC257</strain>
    </source>
</reference>
<comment type="caution">
    <text evidence="2">The sequence shown here is derived from an EMBL/GenBank/DDBJ whole genome shotgun (WGS) entry which is preliminary data.</text>
</comment>